<dbReference type="AlphaFoldDB" id="A0A4R6CS74"/>
<keyword evidence="1" id="KW-0472">Membrane</keyword>
<keyword evidence="1" id="KW-0812">Transmembrane</keyword>
<sequence length="81" mass="9339">MKDSNSPIYNIWMVVLLVAAYVWPIFGLAPAIYLFIKRKDENLVPLKNWITLALIWQIVLWLLLILVVVSFWVGAFAVNHG</sequence>
<evidence type="ECO:0008006" key="6">
    <source>
        <dbReference type="Google" id="ProtNLM"/>
    </source>
</evidence>
<evidence type="ECO:0000313" key="4">
    <source>
        <dbReference type="Proteomes" id="UP000295195"/>
    </source>
</evidence>
<accession>A0A4R6CS74</accession>
<feature type="transmembrane region" description="Helical" evidence="1">
    <location>
        <begin position="12"/>
        <end position="36"/>
    </location>
</feature>
<comment type="caution">
    <text evidence="3">The sequence shown here is derived from an EMBL/GenBank/DDBJ whole genome shotgun (WGS) entry which is preliminary data.</text>
</comment>
<proteinExistence type="predicted"/>
<reference evidence="2 5" key="2">
    <citation type="submission" date="2019-09" db="EMBL/GenBank/DDBJ databases">
        <title>Investigation of probiotic properties of different lactic acid bacteria.</title>
        <authorList>
            <person name="Jaomanjaka F."/>
            <person name="Blanc P."/>
        </authorList>
    </citation>
    <scope>NUCLEOTIDE SEQUENCE [LARGE SCALE GENOMIC DNA]</scope>
    <source>
        <strain evidence="2 5">BIO6272</strain>
    </source>
</reference>
<evidence type="ECO:0000313" key="3">
    <source>
        <dbReference type="EMBL" id="TDN30142.1"/>
    </source>
</evidence>
<gene>
    <name evidence="3" type="ORF">CEE75_08515</name>
    <name evidence="2" type="ORF">F8251_08905</name>
</gene>
<feature type="transmembrane region" description="Helical" evidence="1">
    <location>
        <begin position="48"/>
        <end position="73"/>
    </location>
</feature>
<dbReference type="RefSeq" id="WP_005728886.1">
    <property type="nucleotide sequence ID" value="NZ_CAZZQD010000001.1"/>
</dbReference>
<organism evidence="3 4">
    <name type="scientific">Lactobacillus crispatus</name>
    <dbReference type="NCBI Taxonomy" id="47770"/>
    <lineage>
        <taxon>Bacteria</taxon>
        <taxon>Bacillati</taxon>
        <taxon>Bacillota</taxon>
        <taxon>Bacilli</taxon>
        <taxon>Lactobacillales</taxon>
        <taxon>Lactobacillaceae</taxon>
        <taxon>Lactobacillus</taxon>
    </lineage>
</organism>
<evidence type="ECO:0000313" key="5">
    <source>
        <dbReference type="Proteomes" id="UP000430323"/>
    </source>
</evidence>
<dbReference type="EMBL" id="NKLP01000150">
    <property type="protein sequence ID" value="TDN30142.1"/>
    <property type="molecule type" value="Genomic_DNA"/>
</dbReference>
<keyword evidence="1" id="KW-1133">Transmembrane helix</keyword>
<reference evidence="3 4" key="1">
    <citation type="submission" date="2017-06" db="EMBL/GenBank/DDBJ databases">
        <authorList>
            <person name="Swanenburg J."/>
            <person name="Kort R."/>
        </authorList>
    </citation>
    <scope>NUCLEOTIDE SEQUENCE [LARGE SCALE GENOMIC DNA]</scope>
    <source>
        <strain evidence="3 4">RL05</strain>
    </source>
</reference>
<protein>
    <recommendedName>
        <fullName evidence="6">DUF4870 domain-containing protein</fullName>
    </recommendedName>
</protein>
<name>A0A4R6CS74_9LACO</name>
<dbReference type="EMBL" id="WBOB01000064">
    <property type="protein sequence ID" value="KAB1971643.1"/>
    <property type="molecule type" value="Genomic_DNA"/>
</dbReference>
<dbReference type="Proteomes" id="UP000430323">
    <property type="component" value="Unassembled WGS sequence"/>
</dbReference>
<evidence type="ECO:0000313" key="2">
    <source>
        <dbReference type="EMBL" id="KAB1971643.1"/>
    </source>
</evidence>
<dbReference type="Proteomes" id="UP000295195">
    <property type="component" value="Unassembled WGS sequence"/>
</dbReference>
<evidence type="ECO:0000256" key="1">
    <source>
        <dbReference type="SAM" id="Phobius"/>
    </source>
</evidence>